<dbReference type="Pfam" id="PF01697">
    <property type="entry name" value="Glyco_transf_92"/>
    <property type="match status" value="1"/>
</dbReference>
<protein>
    <recommendedName>
        <fullName evidence="8">Glycosyltransferase family 92 protein</fullName>
        <ecNumber evidence="8">2.4.1.-</ecNumber>
    </recommendedName>
</protein>
<keyword evidence="6" id="KW-1133">Transmembrane helix</keyword>
<dbReference type="EMBL" id="UXUI01009624">
    <property type="protein sequence ID" value="VDD94062.1"/>
    <property type="molecule type" value="Genomic_DNA"/>
</dbReference>
<organism evidence="11">
    <name type="scientific">Enterobius vermicularis</name>
    <name type="common">Human pinworm</name>
    <dbReference type="NCBI Taxonomy" id="51028"/>
    <lineage>
        <taxon>Eukaryota</taxon>
        <taxon>Metazoa</taxon>
        <taxon>Ecdysozoa</taxon>
        <taxon>Nematoda</taxon>
        <taxon>Chromadorea</taxon>
        <taxon>Rhabditida</taxon>
        <taxon>Spirurina</taxon>
        <taxon>Oxyuridomorpha</taxon>
        <taxon>Oxyuroidea</taxon>
        <taxon>Oxyuridae</taxon>
        <taxon>Enterobius</taxon>
    </lineage>
</organism>
<keyword evidence="10" id="KW-1185">Reference proteome</keyword>
<dbReference type="EC" id="2.4.1.-" evidence="8"/>
<keyword evidence="3 8" id="KW-0328">Glycosyltransferase</keyword>
<gene>
    <name evidence="9" type="ORF">EVEC_LOCUS8813</name>
</gene>
<dbReference type="Proteomes" id="UP000274131">
    <property type="component" value="Unassembled WGS sequence"/>
</dbReference>
<evidence type="ECO:0000256" key="3">
    <source>
        <dbReference type="ARBA" id="ARBA00022676"/>
    </source>
</evidence>
<keyword evidence="7" id="KW-0472">Membrane</keyword>
<evidence type="ECO:0000313" key="11">
    <source>
        <dbReference type="WBParaSite" id="EVEC_0000940301-mRNA-1"/>
    </source>
</evidence>
<proteinExistence type="inferred from homology"/>
<dbReference type="InterPro" id="IPR008166">
    <property type="entry name" value="Glyco_transf_92"/>
</dbReference>
<evidence type="ECO:0000313" key="9">
    <source>
        <dbReference type="EMBL" id="VDD94062.1"/>
    </source>
</evidence>
<dbReference type="PANTHER" id="PTHR21461:SF80">
    <property type="entry name" value="GLYCOSYLTRANSFERASE FAMILY 92 PROTEIN"/>
    <property type="match status" value="1"/>
</dbReference>
<dbReference type="GO" id="GO:0016757">
    <property type="term" value="F:glycosyltransferase activity"/>
    <property type="evidence" value="ECO:0007669"/>
    <property type="project" value="UniProtKB-UniRule"/>
</dbReference>
<dbReference type="WBParaSite" id="EVEC_0000940301-mRNA-1">
    <property type="protein sequence ID" value="EVEC_0000940301-mRNA-1"/>
    <property type="gene ID" value="EVEC_0000940301"/>
</dbReference>
<reference evidence="11" key="1">
    <citation type="submission" date="2017-02" db="UniProtKB">
        <authorList>
            <consortium name="WormBaseParasite"/>
        </authorList>
    </citation>
    <scope>IDENTIFICATION</scope>
</reference>
<evidence type="ECO:0000256" key="1">
    <source>
        <dbReference type="ARBA" id="ARBA00004167"/>
    </source>
</evidence>
<evidence type="ECO:0000256" key="6">
    <source>
        <dbReference type="ARBA" id="ARBA00022989"/>
    </source>
</evidence>
<accession>A0A0N4VF90</accession>
<dbReference type="GO" id="GO:0005737">
    <property type="term" value="C:cytoplasm"/>
    <property type="evidence" value="ECO:0007669"/>
    <property type="project" value="TreeGrafter"/>
</dbReference>
<reference evidence="9 10" key="2">
    <citation type="submission" date="2018-10" db="EMBL/GenBank/DDBJ databases">
        <authorList>
            <consortium name="Pathogen Informatics"/>
        </authorList>
    </citation>
    <scope>NUCLEOTIDE SEQUENCE [LARGE SCALE GENOMIC DNA]</scope>
</reference>
<dbReference type="OrthoDB" id="2526284at2759"/>
<evidence type="ECO:0000256" key="2">
    <source>
        <dbReference type="ARBA" id="ARBA00007647"/>
    </source>
</evidence>
<keyword evidence="5" id="KW-0812">Transmembrane</keyword>
<sequence>MLYNLNFIRCTYEGKYGTADYARPIQTSLVLNRTLKLYVFLKTEPKRKKVLEIIDLRVSQEERKAHRLAVCAGPVWLYANWASLPFFFETRITNGATKFYFYVNSITKEVDGIFRLYENDPTISLERILWNQFPTEADVPDEENPNNLIQVGAQVFVFNDCILRATGNTDYLALSDLDENFVAFDNRTLLSTLDSQLEKNKNIASIMFQSTYGELIVVVIPERILSQGVHETMKVIKPFKKIVMNPNISQVYHIRERVPVWNSRYLKRLEQENLRLKNYSNPGYLTLKRVYWKNVGLKVIAFWKLKIILKCLFYAVKLFFV</sequence>
<comment type="subcellular location">
    <subcellularLocation>
        <location evidence="1">Membrane</location>
        <topology evidence="1">Single-pass membrane protein</topology>
    </subcellularLocation>
</comment>
<evidence type="ECO:0000256" key="7">
    <source>
        <dbReference type="ARBA" id="ARBA00023136"/>
    </source>
</evidence>
<dbReference type="GO" id="GO:0016020">
    <property type="term" value="C:membrane"/>
    <property type="evidence" value="ECO:0007669"/>
    <property type="project" value="UniProtKB-SubCell"/>
</dbReference>
<evidence type="ECO:0000313" key="10">
    <source>
        <dbReference type="Proteomes" id="UP000274131"/>
    </source>
</evidence>
<comment type="similarity">
    <text evidence="2 8">Belongs to the glycosyltransferase 92 family.</text>
</comment>
<evidence type="ECO:0000256" key="5">
    <source>
        <dbReference type="ARBA" id="ARBA00022692"/>
    </source>
</evidence>
<evidence type="ECO:0000256" key="4">
    <source>
        <dbReference type="ARBA" id="ARBA00022679"/>
    </source>
</evidence>
<evidence type="ECO:0000256" key="8">
    <source>
        <dbReference type="RuleBase" id="RU366017"/>
    </source>
</evidence>
<keyword evidence="4 8" id="KW-0808">Transferase</keyword>
<name>A0A0N4VF90_ENTVE</name>
<dbReference type="PANTHER" id="PTHR21461">
    <property type="entry name" value="GLYCOSYLTRANSFERASE FAMILY 92 PROTEIN"/>
    <property type="match status" value="1"/>
</dbReference>
<dbReference type="AlphaFoldDB" id="A0A0N4VF90"/>